<keyword evidence="4" id="KW-1133">Transmembrane helix</keyword>
<feature type="transmembrane region" description="Helical" evidence="4">
    <location>
        <begin position="12"/>
        <end position="33"/>
    </location>
</feature>
<evidence type="ECO:0000256" key="3">
    <source>
        <dbReference type="ARBA" id="ARBA00023136"/>
    </source>
</evidence>
<dbReference type="EMBL" id="HBIH01023819">
    <property type="protein sequence ID" value="CAE0328864.1"/>
    <property type="molecule type" value="Transcribed_RNA"/>
</dbReference>
<sequence>MAALTKDADFWMNLNVCHLGTMMGCLPMMYGFYTNMQTIFSAGKHSFWHCVDGLLPCAIIVIYFFFSFKFTRAAWHMPALVVFAMGSFLTLMGSRVIIATVTKSKFSTFKDFHLATPILFGIAVMPLNKVLGLNEVAIFVFILVGSMVMYFYYILNVIDQICEALDINCLTIKHKKTK</sequence>
<feature type="transmembrane region" description="Helical" evidence="4">
    <location>
        <begin position="136"/>
        <end position="155"/>
    </location>
</feature>
<feature type="transmembrane region" description="Helical" evidence="4">
    <location>
        <begin position="112"/>
        <end position="130"/>
    </location>
</feature>
<feature type="transmembrane region" description="Helical" evidence="4">
    <location>
        <begin position="45"/>
        <end position="66"/>
    </location>
</feature>
<keyword evidence="3 4" id="KW-0472">Membrane</keyword>
<evidence type="ECO:0000256" key="2">
    <source>
        <dbReference type="ARBA" id="ARBA00010441"/>
    </source>
</evidence>
<dbReference type="PANTHER" id="PTHR10414:SF37">
    <property type="entry name" value="BB IN A BOXCAR, ISOFORM C"/>
    <property type="match status" value="1"/>
</dbReference>
<dbReference type="PANTHER" id="PTHR10414">
    <property type="entry name" value="ETHANOLAMINEPHOSPHOTRANSFERASE"/>
    <property type="match status" value="1"/>
</dbReference>
<reference evidence="5" key="1">
    <citation type="submission" date="2021-01" db="EMBL/GenBank/DDBJ databases">
        <authorList>
            <person name="Corre E."/>
            <person name="Pelletier E."/>
            <person name="Niang G."/>
            <person name="Scheremetjew M."/>
            <person name="Finn R."/>
            <person name="Kale V."/>
            <person name="Holt S."/>
            <person name="Cochrane G."/>
            <person name="Meng A."/>
            <person name="Brown T."/>
            <person name="Cohen L."/>
        </authorList>
    </citation>
    <scope>NUCLEOTIDE SEQUENCE</scope>
    <source>
        <strain evidence="5">S3</strain>
    </source>
</reference>
<organism evidence="5">
    <name type="scientific">Strombidium inclinatum</name>
    <dbReference type="NCBI Taxonomy" id="197538"/>
    <lineage>
        <taxon>Eukaryota</taxon>
        <taxon>Sar</taxon>
        <taxon>Alveolata</taxon>
        <taxon>Ciliophora</taxon>
        <taxon>Intramacronucleata</taxon>
        <taxon>Spirotrichea</taxon>
        <taxon>Oligotrichia</taxon>
        <taxon>Strombidiidae</taxon>
        <taxon>Strombidium</taxon>
    </lineage>
</organism>
<comment type="similarity">
    <text evidence="2">Belongs to the CDP-alcohol phosphatidyltransferase class-I family.</text>
</comment>
<name>A0A7S3IP72_9SPIT</name>
<keyword evidence="4" id="KW-0812">Transmembrane</keyword>
<feature type="transmembrane region" description="Helical" evidence="4">
    <location>
        <begin position="78"/>
        <end position="100"/>
    </location>
</feature>
<dbReference type="InterPro" id="IPR014472">
    <property type="entry name" value="CHOPT"/>
</dbReference>
<protein>
    <submittedName>
        <fullName evidence="5">Uncharacterized protein</fullName>
    </submittedName>
</protein>
<evidence type="ECO:0000313" key="5">
    <source>
        <dbReference type="EMBL" id="CAE0328864.1"/>
    </source>
</evidence>
<evidence type="ECO:0000256" key="4">
    <source>
        <dbReference type="SAM" id="Phobius"/>
    </source>
</evidence>
<dbReference type="GO" id="GO:0016020">
    <property type="term" value="C:membrane"/>
    <property type="evidence" value="ECO:0007669"/>
    <property type="project" value="UniProtKB-SubCell"/>
</dbReference>
<dbReference type="AlphaFoldDB" id="A0A7S3IP72"/>
<proteinExistence type="inferred from homology"/>
<dbReference type="PROSITE" id="PS51257">
    <property type="entry name" value="PROKAR_LIPOPROTEIN"/>
    <property type="match status" value="1"/>
</dbReference>
<accession>A0A7S3IP72</accession>
<gene>
    <name evidence="5" type="ORF">SINC0208_LOCUS9492</name>
</gene>
<evidence type="ECO:0000256" key="1">
    <source>
        <dbReference type="ARBA" id="ARBA00004370"/>
    </source>
</evidence>
<dbReference type="GO" id="GO:0008610">
    <property type="term" value="P:lipid biosynthetic process"/>
    <property type="evidence" value="ECO:0007669"/>
    <property type="project" value="UniProtKB-ARBA"/>
</dbReference>
<comment type="subcellular location">
    <subcellularLocation>
        <location evidence="1">Membrane</location>
    </subcellularLocation>
</comment>